<feature type="transmembrane region" description="Helical" evidence="5">
    <location>
        <begin position="252"/>
        <end position="274"/>
    </location>
</feature>
<evidence type="ECO:0000313" key="7">
    <source>
        <dbReference type="Proteomes" id="UP000308092"/>
    </source>
</evidence>
<feature type="transmembrane region" description="Helical" evidence="5">
    <location>
        <begin position="196"/>
        <end position="212"/>
    </location>
</feature>
<name>A0A4S3JLI3_9EURO</name>
<evidence type="ECO:0000256" key="4">
    <source>
        <dbReference type="ARBA" id="ARBA00023136"/>
    </source>
</evidence>
<dbReference type="EMBL" id="SOSA01000151">
    <property type="protein sequence ID" value="THC95567.1"/>
    <property type="molecule type" value="Genomic_DNA"/>
</dbReference>
<feature type="transmembrane region" description="Helical" evidence="5">
    <location>
        <begin position="89"/>
        <end position="106"/>
    </location>
</feature>
<feature type="transmembrane region" description="Helical" evidence="5">
    <location>
        <begin position="218"/>
        <end position="240"/>
    </location>
</feature>
<feature type="transmembrane region" description="Helical" evidence="5">
    <location>
        <begin position="126"/>
        <end position="146"/>
    </location>
</feature>
<dbReference type="PANTHER" id="PTHR42718">
    <property type="entry name" value="MAJOR FACILITATOR SUPERFAMILY MULTIDRUG TRANSPORTER MFSC"/>
    <property type="match status" value="1"/>
</dbReference>
<accession>A0A4S3JLI3</accession>
<feature type="transmembrane region" description="Helical" evidence="5">
    <location>
        <begin position="347"/>
        <end position="367"/>
    </location>
</feature>
<gene>
    <name evidence="6" type="ORF">EYZ11_004939</name>
</gene>
<comment type="subcellular location">
    <subcellularLocation>
        <location evidence="1">Membrane</location>
        <topology evidence="1">Multi-pass membrane protein</topology>
    </subcellularLocation>
</comment>
<feature type="transmembrane region" description="Helical" evidence="5">
    <location>
        <begin position="158"/>
        <end position="175"/>
    </location>
</feature>
<dbReference type="InterPro" id="IPR036259">
    <property type="entry name" value="MFS_trans_sf"/>
</dbReference>
<evidence type="ECO:0000256" key="3">
    <source>
        <dbReference type="ARBA" id="ARBA00022989"/>
    </source>
</evidence>
<dbReference type="GO" id="GO:0016020">
    <property type="term" value="C:membrane"/>
    <property type="evidence" value="ECO:0007669"/>
    <property type="project" value="UniProtKB-SubCell"/>
</dbReference>
<organism evidence="6 7">
    <name type="scientific">Aspergillus tanneri</name>
    <dbReference type="NCBI Taxonomy" id="1220188"/>
    <lineage>
        <taxon>Eukaryota</taxon>
        <taxon>Fungi</taxon>
        <taxon>Dikarya</taxon>
        <taxon>Ascomycota</taxon>
        <taxon>Pezizomycotina</taxon>
        <taxon>Eurotiomycetes</taxon>
        <taxon>Eurotiomycetidae</taxon>
        <taxon>Eurotiales</taxon>
        <taxon>Aspergillaceae</taxon>
        <taxon>Aspergillus</taxon>
        <taxon>Aspergillus subgen. Circumdati</taxon>
    </lineage>
</organism>
<evidence type="ECO:0000256" key="2">
    <source>
        <dbReference type="ARBA" id="ARBA00022692"/>
    </source>
</evidence>
<dbReference type="SUPFAM" id="SSF103473">
    <property type="entry name" value="MFS general substrate transporter"/>
    <property type="match status" value="1"/>
</dbReference>
<proteinExistence type="predicted"/>
<evidence type="ECO:0000313" key="6">
    <source>
        <dbReference type="EMBL" id="THC95567.1"/>
    </source>
</evidence>
<dbReference type="PANTHER" id="PTHR42718:SF27">
    <property type="entry name" value="TRANSPORTER, PUTATIVE-RELATED"/>
    <property type="match status" value="1"/>
</dbReference>
<reference evidence="6 7" key="1">
    <citation type="submission" date="2019-03" db="EMBL/GenBank/DDBJ databases">
        <title>The genome sequence of a newly discovered highly antifungal drug resistant Aspergillus species, Aspergillus tanneri NIH 1004.</title>
        <authorList>
            <person name="Mounaud S."/>
            <person name="Singh I."/>
            <person name="Joardar V."/>
            <person name="Pakala S."/>
            <person name="Pakala S."/>
            <person name="Venepally P."/>
            <person name="Hoover J."/>
            <person name="Nierman W."/>
            <person name="Chung J."/>
            <person name="Losada L."/>
        </authorList>
    </citation>
    <scope>NUCLEOTIDE SEQUENCE [LARGE SCALE GENOMIC DNA]</scope>
    <source>
        <strain evidence="6 7">NIH1004</strain>
    </source>
</reference>
<keyword evidence="3 5" id="KW-1133">Transmembrane helix</keyword>
<evidence type="ECO:0008006" key="8">
    <source>
        <dbReference type="Google" id="ProtNLM"/>
    </source>
</evidence>
<evidence type="ECO:0000256" key="1">
    <source>
        <dbReference type="ARBA" id="ARBA00004141"/>
    </source>
</evidence>
<dbReference type="AlphaFoldDB" id="A0A4S3JLI3"/>
<dbReference type="Proteomes" id="UP000308092">
    <property type="component" value="Unassembled WGS sequence"/>
</dbReference>
<comment type="caution">
    <text evidence="6">The sequence shown here is derived from an EMBL/GenBank/DDBJ whole genome shotgun (WGS) entry which is preliminary data.</text>
</comment>
<sequence>MFIYWILRRPRFTLLPMDAACYWSIDPGLQRGSDRYPADSISYLSRHGNFHWQTANIGFACLGLGQPFGFSVDFVFGGLCQEFPLGWRFGYYLCAGITVVVNFSKLPKDKPREPVTIRRLQTETDWIEILLSSSCLGIISYGFAVITDNPSRIQHAQNIVLLCAAAAVIPSFLGWTRWRQKAGKSALIPNSLWKKTGFATICVVILLSWAVLNGAETILSLAAIRFLPSVLIGMVLNLATGLMIHRFHANHLILVTTALSAVSPLSMAIINLKWPWWHCAFWAMLLGPLSADVIFTVANLIIADSFTTMMQGLAGAVFNTVTQFGAFGSSYQNKSSSEALMVGYRAVFWACFGLMVAASGVGAWGLCKVGKVGPKRE</sequence>
<evidence type="ECO:0000256" key="5">
    <source>
        <dbReference type="SAM" id="Phobius"/>
    </source>
</evidence>
<dbReference type="Gene3D" id="1.20.1250.20">
    <property type="entry name" value="MFS general substrate transporter like domains"/>
    <property type="match status" value="1"/>
</dbReference>
<feature type="transmembrane region" description="Helical" evidence="5">
    <location>
        <begin position="280"/>
        <end position="302"/>
    </location>
</feature>
<keyword evidence="7" id="KW-1185">Reference proteome</keyword>
<dbReference type="VEuPathDB" id="FungiDB:EYZ11_004939"/>
<keyword evidence="4 5" id="KW-0472">Membrane</keyword>
<keyword evidence="2 5" id="KW-0812">Transmembrane</keyword>
<feature type="transmembrane region" description="Helical" evidence="5">
    <location>
        <begin position="309"/>
        <end position="327"/>
    </location>
</feature>
<protein>
    <recommendedName>
        <fullName evidence="8">Major facilitator superfamily (MFS) profile domain-containing protein</fullName>
    </recommendedName>
</protein>